<name>A0A517NFC3_9BACT</name>
<feature type="signal peptide" evidence="2">
    <location>
        <begin position="1"/>
        <end position="21"/>
    </location>
</feature>
<organism evidence="4 5">
    <name type="scientific">Rubripirellula lacrimiformis</name>
    <dbReference type="NCBI Taxonomy" id="1930273"/>
    <lineage>
        <taxon>Bacteria</taxon>
        <taxon>Pseudomonadati</taxon>
        <taxon>Planctomycetota</taxon>
        <taxon>Planctomycetia</taxon>
        <taxon>Pirellulales</taxon>
        <taxon>Pirellulaceae</taxon>
        <taxon>Rubripirellula</taxon>
    </lineage>
</organism>
<feature type="chain" id="PRO_5022100241" description="DUF2059 domain-containing protein" evidence="2">
    <location>
        <begin position="22"/>
        <end position="181"/>
    </location>
</feature>
<sequence precursor="true">MKIRVLSVLCIAMAMGTFSFAQDAAPTKVADDSAVVAEDSHSAAIEKFLSVMKMEETTRKTIDQMLAMQVQQNPQMGAFTDVMKSFLQKHLAFAVIKGDLIKLYRDNFTEAEIKELTAFYETPVGRKAAEKLPMLAAAGAQIGGQRVQANMAELQAAMAKREAEMRAASQEAAQGTADPAK</sequence>
<dbReference type="AlphaFoldDB" id="A0A517NFC3"/>
<reference evidence="4 5" key="1">
    <citation type="submission" date="2019-02" db="EMBL/GenBank/DDBJ databases">
        <title>Deep-cultivation of Planctomycetes and their phenomic and genomic characterization uncovers novel biology.</title>
        <authorList>
            <person name="Wiegand S."/>
            <person name="Jogler M."/>
            <person name="Boedeker C."/>
            <person name="Pinto D."/>
            <person name="Vollmers J."/>
            <person name="Rivas-Marin E."/>
            <person name="Kohn T."/>
            <person name="Peeters S.H."/>
            <person name="Heuer A."/>
            <person name="Rast P."/>
            <person name="Oberbeckmann S."/>
            <person name="Bunk B."/>
            <person name="Jeske O."/>
            <person name="Meyerdierks A."/>
            <person name="Storesund J.E."/>
            <person name="Kallscheuer N."/>
            <person name="Luecker S."/>
            <person name="Lage O.M."/>
            <person name="Pohl T."/>
            <person name="Merkel B.J."/>
            <person name="Hornburger P."/>
            <person name="Mueller R.-W."/>
            <person name="Bruemmer F."/>
            <person name="Labrenz M."/>
            <person name="Spormann A.M."/>
            <person name="Op den Camp H."/>
            <person name="Overmann J."/>
            <person name="Amann R."/>
            <person name="Jetten M.S.M."/>
            <person name="Mascher T."/>
            <person name="Medema M.H."/>
            <person name="Devos D.P."/>
            <person name="Kaster A.-K."/>
            <person name="Ovreas L."/>
            <person name="Rohde M."/>
            <person name="Galperin M.Y."/>
            <person name="Jogler C."/>
        </authorList>
    </citation>
    <scope>NUCLEOTIDE SEQUENCE [LARGE SCALE GENOMIC DNA]</scope>
    <source>
        <strain evidence="4 5">K22_7</strain>
    </source>
</reference>
<evidence type="ECO:0000313" key="5">
    <source>
        <dbReference type="Proteomes" id="UP000318538"/>
    </source>
</evidence>
<gene>
    <name evidence="4" type="ORF">K227x_42370</name>
</gene>
<evidence type="ECO:0000259" key="3">
    <source>
        <dbReference type="Pfam" id="PF09832"/>
    </source>
</evidence>
<evidence type="ECO:0000256" key="2">
    <source>
        <dbReference type="SAM" id="SignalP"/>
    </source>
</evidence>
<keyword evidence="5" id="KW-1185">Reference proteome</keyword>
<keyword evidence="2" id="KW-0732">Signal</keyword>
<evidence type="ECO:0000256" key="1">
    <source>
        <dbReference type="SAM" id="Coils"/>
    </source>
</evidence>
<keyword evidence="1" id="KW-0175">Coiled coil</keyword>
<dbReference type="KEGG" id="rlc:K227x_42370"/>
<protein>
    <recommendedName>
        <fullName evidence="3">DUF2059 domain-containing protein</fullName>
    </recommendedName>
</protein>
<dbReference type="Proteomes" id="UP000318538">
    <property type="component" value="Chromosome"/>
</dbReference>
<dbReference type="InterPro" id="IPR018637">
    <property type="entry name" value="DUF2059"/>
</dbReference>
<feature type="coiled-coil region" evidence="1">
    <location>
        <begin position="144"/>
        <end position="171"/>
    </location>
</feature>
<evidence type="ECO:0000313" key="4">
    <source>
        <dbReference type="EMBL" id="QDT05832.1"/>
    </source>
</evidence>
<dbReference type="Pfam" id="PF09832">
    <property type="entry name" value="DUF2059"/>
    <property type="match status" value="1"/>
</dbReference>
<accession>A0A517NFC3</accession>
<dbReference type="EMBL" id="CP036525">
    <property type="protein sequence ID" value="QDT05832.1"/>
    <property type="molecule type" value="Genomic_DNA"/>
</dbReference>
<feature type="domain" description="DUF2059" evidence="3">
    <location>
        <begin position="96"/>
        <end position="152"/>
    </location>
</feature>
<proteinExistence type="predicted"/>